<evidence type="ECO:0000313" key="1">
    <source>
        <dbReference type="EMBL" id="CAI9939237.1"/>
    </source>
</evidence>
<dbReference type="EMBL" id="CAXDID020000640">
    <property type="protein sequence ID" value="CAL6107754.1"/>
    <property type="molecule type" value="Genomic_DNA"/>
</dbReference>
<dbReference type="Proteomes" id="UP001642409">
    <property type="component" value="Unassembled WGS sequence"/>
</dbReference>
<gene>
    <name evidence="1" type="ORF">HINF_LOCUS26882</name>
    <name evidence="2" type="ORF">HINF_LOCUS74641</name>
</gene>
<name>A0AA86U648_9EUKA</name>
<accession>A0AA86U648</accession>
<organism evidence="1">
    <name type="scientific">Hexamita inflata</name>
    <dbReference type="NCBI Taxonomy" id="28002"/>
    <lineage>
        <taxon>Eukaryota</taxon>
        <taxon>Metamonada</taxon>
        <taxon>Diplomonadida</taxon>
        <taxon>Hexamitidae</taxon>
        <taxon>Hexamitinae</taxon>
        <taxon>Hexamita</taxon>
    </lineage>
</organism>
<dbReference type="AlphaFoldDB" id="A0AA86U648"/>
<evidence type="ECO:0000313" key="2">
    <source>
        <dbReference type="EMBL" id="CAL6107754.1"/>
    </source>
</evidence>
<comment type="caution">
    <text evidence="1">The sequence shown here is derived from an EMBL/GenBank/DDBJ whole genome shotgun (WGS) entry which is preliminary data.</text>
</comment>
<protein>
    <submittedName>
        <fullName evidence="2">Hypothetical_protein</fullName>
    </submittedName>
</protein>
<sequence length="201" mass="23404">MSLSMTTQQFYIQGNSLVIIELLLMDRYQQYLAAIFVSLKVPQVMNGVQHAFIRIIQNGKLRYNIYVKIQSHTKQSCTTLPRSQGGSLFNPLISEMYPKILQYLKGLWPKNRAKTHDIWHSLTRGQLHVQPPCKRVDLPPYKRKCDPLLNEVMQYVTLKTKNNVITPYQWAITLLKGRKGGIPQMSELVYVIMYQKIFFTP</sequence>
<keyword evidence="3" id="KW-1185">Reference proteome</keyword>
<evidence type="ECO:0000313" key="3">
    <source>
        <dbReference type="Proteomes" id="UP001642409"/>
    </source>
</evidence>
<reference evidence="2 3" key="2">
    <citation type="submission" date="2024-07" db="EMBL/GenBank/DDBJ databases">
        <authorList>
            <person name="Akdeniz Z."/>
        </authorList>
    </citation>
    <scope>NUCLEOTIDE SEQUENCE [LARGE SCALE GENOMIC DNA]</scope>
</reference>
<dbReference type="EMBL" id="CATOUU010000663">
    <property type="protein sequence ID" value="CAI9939237.1"/>
    <property type="molecule type" value="Genomic_DNA"/>
</dbReference>
<reference evidence="1" key="1">
    <citation type="submission" date="2023-06" db="EMBL/GenBank/DDBJ databases">
        <authorList>
            <person name="Kurt Z."/>
        </authorList>
    </citation>
    <scope>NUCLEOTIDE SEQUENCE</scope>
</reference>
<proteinExistence type="predicted"/>